<name>A0A5N4C030_CAMDR</name>
<sequence>MFTAALLTIAKTWKQPKCPLTGDCIKKMWYIYTMEYYSIAGSRGTMGSSGYHSEWRPALLQAKQERPGKPE</sequence>
<evidence type="ECO:0000313" key="2">
    <source>
        <dbReference type="Proteomes" id="UP000299084"/>
    </source>
</evidence>
<evidence type="ECO:0000313" key="1">
    <source>
        <dbReference type="EMBL" id="KAB1252220.1"/>
    </source>
</evidence>
<reference evidence="1 2" key="1">
    <citation type="journal article" date="2019" name="Mol. Ecol. Resour.">
        <title>Improving Illumina assemblies with Hi-C and long reads: an example with the North African dromedary.</title>
        <authorList>
            <person name="Elbers J.P."/>
            <person name="Rogers M.F."/>
            <person name="Perelman P.L."/>
            <person name="Proskuryakova A.A."/>
            <person name="Serdyukova N.A."/>
            <person name="Johnson W.E."/>
            <person name="Horin P."/>
            <person name="Corander J."/>
            <person name="Murphy D."/>
            <person name="Burger P.A."/>
        </authorList>
    </citation>
    <scope>NUCLEOTIDE SEQUENCE [LARGE SCALE GENOMIC DNA]</scope>
    <source>
        <strain evidence="1">Drom800</strain>
        <tissue evidence="1">Blood</tissue>
    </source>
</reference>
<keyword evidence="2" id="KW-1185">Reference proteome</keyword>
<protein>
    <submittedName>
        <fullName evidence="1">LINE-1 retrotransposable element ORF2 protein</fullName>
    </submittedName>
</protein>
<dbReference type="AlphaFoldDB" id="A0A5N4C030"/>
<dbReference type="Proteomes" id="UP000299084">
    <property type="component" value="Unassembled WGS sequence"/>
</dbReference>
<proteinExistence type="predicted"/>
<comment type="caution">
    <text evidence="1">The sequence shown here is derived from an EMBL/GenBank/DDBJ whole genome shotgun (WGS) entry which is preliminary data.</text>
</comment>
<organism evidence="1 2">
    <name type="scientific">Camelus dromedarius</name>
    <name type="common">Dromedary</name>
    <name type="synonym">Arabian camel</name>
    <dbReference type="NCBI Taxonomy" id="9838"/>
    <lineage>
        <taxon>Eukaryota</taxon>
        <taxon>Metazoa</taxon>
        <taxon>Chordata</taxon>
        <taxon>Craniata</taxon>
        <taxon>Vertebrata</taxon>
        <taxon>Euteleostomi</taxon>
        <taxon>Mammalia</taxon>
        <taxon>Eutheria</taxon>
        <taxon>Laurasiatheria</taxon>
        <taxon>Artiodactyla</taxon>
        <taxon>Tylopoda</taxon>
        <taxon>Camelidae</taxon>
        <taxon>Camelus</taxon>
    </lineage>
</organism>
<dbReference type="EMBL" id="JWIN03000051">
    <property type="protein sequence ID" value="KAB1252220.1"/>
    <property type="molecule type" value="Genomic_DNA"/>
</dbReference>
<gene>
    <name evidence="1" type="ORF">Cadr_000030203</name>
</gene>
<accession>A0A5N4C030</accession>